<dbReference type="Pfam" id="PF10634">
    <property type="entry name" value="Iron_transport"/>
    <property type="match status" value="1"/>
</dbReference>
<dbReference type="InterPro" id="IPR038482">
    <property type="entry name" value="Tp34-type_sf"/>
</dbReference>
<organism evidence="4 5">
    <name type="scientific">Photobacterium damselae</name>
    <dbReference type="NCBI Taxonomy" id="38293"/>
    <lineage>
        <taxon>Bacteria</taxon>
        <taxon>Pseudomonadati</taxon>
        <taxon>Pseudomonadota</taxon>
        <taxon>Gammaproteobacteria</taxon>
        <taxon>Vibrionales</taxon>
        <taxon>Vibrionaceae</taxon>
        <taxon>Photobacterium</taxon>
    </lineage>
</organism>
<protein>
    <recommendedName>
        <fullName evidence="6">Pathogen-specific membrane antigen</fullName>
    </recommendedName>
</protein>
<dbReference type="PIRSF" id="PIRSF017018">
    <property type="entry name" value="Tp34"/>
    <property type="match status" value="1"/>
</dbReference>
<reference evidence="4 5" key="1">
    <citation type="submission" date="2018-03" db="EMBL/GenBank/DDBJ databases">
        <title>Whole genome sequencing of Histamine producing bacteria.</title>
        <authorList>
            <person name="Butler K."/>
        </authorList>
    </citation>
    <scope>NUCLEOTIDE SEQUENCE [LARGE SCALE GENOMIC DNA]</scope>
    <source>
        <strain evidence="4 5">BT-6</strain>
    </source>
</reference>
<sequence>MKLSHASMTAAFALFSATTLAQEYPLGQPTIKDGMEIQGVYLQPITMDGEKHSTSMEQLPAAKSDIHLEADIHAVQENPNGFAEGDWIPYLTIKYKVTKLGEKQITQTGEFMPMVASDGPHYGKNIKLNGTGKYKVTFTIYPPSHNKKAPFYRHIDKETGVAPWFKPFDISWEFDYAGIGRKGSY</sequence>
<proteinExistence type="inferred from homology"/>
<name>A0ABD6X9N2_PHODM</name>
<evidence type="ECO:0000313" key="4">
    <source>
        <dbReference type="EMBL" id="PSU18792.1"/>
    </source>
</evidence>
<accession>A0ABD6X9N2</accession>
<dbReference type="InterPro" id="IPR018470">
    <property type="entry name" value="Metal-bd_Tp34-typ"/>
</dbReference>
<dbReference type="AlphaFoldDB" id="A0ABD6X9N2"/>
<gene>
    <name evidence="4" type="ORF">CTM90_02085</name>
</gene>
<keyword evidence="2 3" id="KW-0732">Signal</keyword>
<feature type="signal peptide" evidence="3">
    <location>
        <begin position="1"/>
        <end position="21"/>
    </location>
</feature>
<dbReference type="RefSeq" id="WP_065171268.1">
    <property type="nucleotide sequence ID" value="NZ_CP074085.1"/>
</dbReference>
<evidence type="ECO:0000256" key="1">
    <source>
        <dbReference type="ARBA" id="ARBA00010013"/>
    </source>
</evidence>
<dbReference type="Proteomes" id="UP000241404">
    <property type="component" value="Unassembled WGS sequence"/>
</dbReference>
<evidence type="ECO:0000256" key="3">
    <source>
        <dbReference type="SAM" id="SignalP"/>
    </source>
</evidence>
<dbReference type="Gene3D" id="2.60.40.2480">
    <property type="entry name" value="Periplasmic metal-binding protein Tp34-type"/>
    <property type="match status" value="1"/>
</dbReference>
<comment type="caution">
    <text evidence="4">The sequence shown here is derived from an EMBL/GenBank/DDBJ whole genome shotgun (WGS) entry which is preliminary data.</text>
</comment>
<dbReference type="EMBL" id="PYMM01000001">
    <property type="protein sequence ID" value="PSU18792.1"/>
    <property type="molecule type" value="Genomic_DNA"/>
</dbReference>
<feature type="chain" id="PRO_5044773266" description="Pathogen-specific membrane antigen" evidence="3">
    <location>
        <begin position="22"/>
        <end position="185"/>
    </location>
</feature>
<evidence type="ECO:0008006" key="6">
    <source>
        <dbReference type="Google" id="ProtNLM"/>
    </source>
</evidence>
<evidence type="ECO:0000313" key="5">
    <source>
        <dbReference type="Proteomes" id="UP000241404"/>
    </source>
</evidence>
<comment type="similarity">
    <text evidence="1">Belongs to the UPF0423 family.</text>
</comment>
<evidence type="ECO:0000256" key="2">
    <source>
        <dbReference type="ARBA" id="ARBA00022729"/>
    </source>
</evidence>